<feature type="compositionally biased region" description="Gly residues" evidence="3">
    <location>
        <begin position="146"/>
        <end position="197"/>
    </location>
</feature>
<gene>
    <name evidence="5" type="ORF">CEPIT_LOCUS25942</name>
</gene>
<proteinExistence type="predicted"/>
<sequence>MAFADVEYGPQFRCFVGGLNFNTIQDDLERTFANYGKVTETKIIKDRDTERSRGFGFVTFETEKGMQDAIAGLNGMELDGRKVTVNEAQPRENRGDGSRSGGYGNREGGSYGNQREGGGYRGGRGYGSGGRGYGGGYRGSDDRGYGGDNSRGYGGGDSRGYGGGDRSSYGGGEKHGYGGGQSGGAYGGGGYRSGGAPDGNWRD</sequence>
<dbReference type="SUPFAM" id="SSF54928">
    <property type="entry name" value="RNA-binding domain, RBD"/>
    <property type="match status" value="1"/>
</dbReference>
<feature type="compositionally biased region" description="Gly residues" evidence="3">
    <location>
        <begin position="98"/>
        <end position="138"/>
    </location>
</feature>
<comment type="caution">
    <text evidence="5">The sequence shown here is derived from an EMBL/GenBank/DDBJ whole genome shotgun (WGS) entry which is preliminary data.</text>
</comment>
<dbReference type="Pfam" id="PF00076">
    <property type="entry name" value="RRM_1"/>
    <property type="match status" value="1"/>
</dbReference>
<evidence type="ECO:0000313" key="6">
    <source>
        <dbReference type="Proteomes" id="UP001152523"/>
    </source>
</evidence>
<dbReference type="Proteomes" id="UP001152523">
    <property type="component" value="Unassembled WGS sequence"/>
</dbReference>
<reference evidence="5" key="1">
    <citation type="submission" date="2022-07" db="EMBL/GenBank/DDBJ databases">
        <authorList>
            <person name="Macas J."/>
            <person name="Novak P."/>
            <person name="Neumann P."/>
        </authorList>
    </citation>
    <scope>NUCLEOTIDE SEQUENCE</scope>
</reference>
<dbReference type="Gene3D" id="3.30.70.330">
    <property type="match status" value="1"/>
</dbReference>
<protein>
    <recommendedName>
        <fullName evidence="4">RRM domain-containing protein</fullName>
    </recommendedName>
</protein>
<dbReference type="GO" id="GO:0003723">
    <property type="term" value="F:RNA binding"/>
    <property type="evidence" value="ECO:0007669"/>
    <property type="project" value="UniProtKB-UniRule"/>
</dbReference>
<dbReference type="PROSITE" id="PS50102">
    <property type="entry name" value="RRM"/>
    <property type="match status" value="1"/>
</dbReference>
<evidence type="ECO:0000313" key="5">
    <source>
        <dbReference type="EMBL" id="CAH9124379.1"/>
    </source>
</evidence>
<dbReference type="AlphaFoldDB" id="A0AAV0ELS0"/>
<dbReference type="InterPro" id="IPR035979">
    <property type="entry name" value="RBD_domain_sf"/>
</dbReference>
<organism evidence="5 6">
    <name type="scientific">Cuscuta epithymum</name>
    <dbReference type="NCBI Taxonomy" id="186058"/>
    <lineage>
        <taxon>Eukaryota</taxon>
        <taxon>Viridiplantae</taxon>
        <taxon>Streptophyta</taxon>
        <taxon>Embryophyta</taxon>
        <taxon>Tracheophyta</taxon>
        <taxon>Spermatophyta</taxon>
        <taxon>Magnoliopsida</taxon>
        <taxon>eudicotyledons</taxon>
        <taxon>Gunneridae</taxon>
        <taxon>Pentapetalae</taxon>
        <taxon>asterids</taxon>
        <taxon>lamiids</taxon>
        <taxon>Solanales</taxon>
        <taxon>Convolvulaceae</taxon>
        <taxon>Cuscuteae</taxon>
        <taxon>Cuscuta</taxon>
        <taxon>Cuscuta subgen. Cuscuta</taxon>
    </lineage>
</organism>
<evidence type="ECO:0000256" key="1">
    <source>
        <dbReference type="ARBA" id="ARBA00022884"/>
    </source>
</evidence>
<evidence type="ECO:0000256" key="2">
    <source>
        <dbReference type="PROSITE-ProRule" id="PRU00176"/>
    </source>
</evidence>
<feature type="compositionally biased region" description="Basic and acidic residues" evidence="3">
    <location>
        <begin position="84"/>
        <end position="97"/>
    </location>
</feature>
<evidence type="ECO:0000259" key="4">
    <source>
        <dbReference type="PROSITE" id="PS50102"/>
    </source>
</evidence>
<dbReference type="InterPro" id="IPR012677">
    <property type="entry name" value="Nucleotide-bd_a/b_plait_sf"/>
</dbReference>
<dbReference type="PANTHER" id="PTHR48027">
    <property type="entry name" value="HETEROGENEOUS NUCLEAR RIBONUCLEOPROTEIN 87F-RELATED"/>
    <property type="match status" value="1"/>
</dbReference>
<evidence type="ECO:0000256" key="3">
    <source>
        <dbReference type="SAM" id="MobiDB-lite"/>
    </source>
</evidence>
<accession>A0AAV0ELS0</accession>
<feature type="region of interest" description="Disordered" evidence="3">
    <location>
        <begin position="84"/>
        <end position="203"/>
    </location>
</feature>
<feature type="domain" description="RRM" evidence="4">
    <location>
        <begin position="12"/>
        <end position="90"/>
    </location>
</feature>
<dbReference type="InterPro" id="IPR048289">
    <property type="entry name" value="RRM2_NsCP33-like"/>
</dbReference>
<name>A0AAV0ELS0_9ASTE</name>
<dbReference type="SMART" id="SM00360">
    <property type="entry name" value="RRM"/>
    <property type="match status" value="1"/>
</dbReference>
<dbReference type="InterPro" id="IPR000504">
    <property type="entry name" value="RRM_dom"/>
</dbReference>
<keyword evidence="1 2" id="KW-0694">RNA-binding</keyword>
<dbReference type="InterPro" id="IPR052462">
    <property type="entry name" value="SLIRP/GR-RBP-like"/>
</dbReference>
<keyword evidence="6" id="KW-1185">Reference proteome</keyword>
<dbReference type="CDD" id="cd21608">
    <property type="entry name" value="RRM2_NsCP33_like"/>
    <property type="match status" value="1"/>
</dbReference>
<dbReference type="EMBL" id="CAMAPF010000934">
    <property type="protein sequence ID" value="CAH9124379.1"/>
    <property type="molecule type" value="Genomic_DNA"/>
</dbReference>